<keyword evidence="1" id="KW-0067">ATP-binding</keyword>
<dbReference type="EMBL" id="JAUSUR010000001">
    <property type="protein sequence ID" value="MDQ0359978.1"/>
    <property type="molecule type" value="Genomic_DNA"/>
</dbReference>
<gene>
    <name evidence="3" type="ORF">J2S15_000709</name>
</gene>
<comment type="caution">
    <text evidence="3">The sequence shown here is derived from an EMBL/GenBank/DDBJ whole genome shotgun (WGS) entry which is preliminary data.</text>
</comment>
<sequence>MKKRYKQVPNFYSPKPFFYISKLPSIIIYKVKSLIQKNDGYDRYMIALSNVNLVREFAGYFAEKDNQKRETLKVYYKIEKNRVDIKYRFYKKAVENDYEQFREMVGLHTYLTTQLHMDAAHGMFSIAMQIIPEMTYDADRFRVTVGTDIFDLVYWVFSDAPHMLLIGPTQNGKTTMMYYLLNGLLSAGFEIDMCDGKGVDYALCKHQFRNYIDNDVTNPDNNENILNLVRNFHSEMMWRKEELLARGVNNYKHTEDMMPKFLFLDEYILLTQQFEKKQREKLQALILDITLIGGALGCNLVVTMQRADAQFIGGLARDNFMFKMVIGKASSESYHMIFNDSSIKPLTKGKAWYTNEEKPKMLAFPLYTSVIDSGQKEKQHDPKEESND</sequence>
<feature type="binding site" evidence="1">
    <location>
        <begin position="167"/>
        <end position="174"/>
    </location>
    <ligand>
        <name>ATP</name>
        <dbReference type="ChEBI" id="CHEBI:30616"/>
    </ligand>
</feature>
<keyword evidence="4" id="KW-1185">Reference proteome</keyword>
<protein>
    <recommendedName>
        <fullName evidence="2">FtsK domain-containing protein</fullName>
    </recommendedName>
</protein>
<dbReference type="RefSeq" id="WP_307405538.1">
    <property type="nucleotide sequence ID" value="NZ_JAUSUR010000001.1"/>
</dbReference>
<evidence type="ECO:0000313" key="4">
    <source>
        <dbReference type="Proteomes" id="UP001230220"/>
    </source>
</evidence>
<dbReference type="Proteomes" id="UP001230220">
    <property type="component" value="Unassembled WGS sequence"/>
</dbReference>
<proteinExistence type="predicted"/>
<evidence type="ECO:0000313" key="3">
    <source>
        <dbReference type="EMBL" id="MDQ0359978.1"/>
    </source>
</evidence>
<evidence type="ECO:0000256" key="1">
    <source>
        <dbReference type="PROSITE-ProRule" id="PRU00289"/>
    </source>
</evidence>
<feature type="domain" description="FtsK" evidence="2">
    <location>
        <begin position="150"/>
        <end position="335"/>
    </location>
</feature>
<accession>A0ABU0DZS0</accession>
<dbReference type="SUPFAM" id="SSF52540">
    <property type="entry name" value="P-loop containing nucleoside triphosphate hydrolases"/>
    <property type="match status" value="1"/>
</dbReference>
<organism evidence="3 4">
    <name type="scientific">Breznakia pachnodae</name>
    <dbReference type="NCBI Taxonomy" id="265178"/>
    <lineage>
        <taxon>Bacteria</taxon>
        <taxon>Bacillati</taxon>
        <taxon>Bacillota</taxon>
        <taxon>Erysipelotrichia</taxon>
        <taxon>Erysipelotrichales</taxon>
        <taxon>Erysipelotrichaceae</taxon>
        <taxon>Breznakia</taxon>
    </lineage>
</organism>
<dbReference type="Gene3D" id="3.40.50.300">
    <property type="entry name" value="P-loop containing nucleotide triphosphate hydrolases"/>
    <property type="match status" value="1"/>
</dbReference>
<name>A0ABU0DZS0_9FIRM</name>
<dbReference type="InterPro" id="IPR002543">
    <property type="entry name" value="FtsK_dom"/>
</dbReference>
<reference evidence="3 4" key="1">
    <citation type="submission" date="2023-07" db="EMBL/GenBank/DDBJ databases">
        <title>Genomic Encyclopedia of Type Strains, Phase IV (KMG-IV): sequencing the most valuable type-strain genomes for metagenomic binning, comparative biology and taxonomic classification.</title>
        <authorList>
            <person name="Goeker M."/>
        </authorList>
    </citation>
    <scope>NUCLEOTIDE SEQUENCE [LARGE SCALE GENOMIC DNA]</scope>
    <source>
        <strain evidence="3 4">DSM 16784</strain>
    </source>
</reference>
<dbReference type="PROSITE" id="PS50901">
    <property type="entry name" value="FTSK"/>
    <property type="match status" value="1"/>
</dbReference>
<dbReference type="InterPro" id="IPR027417">
    <property type="entry name" value="P-loop_NTPase"/>
</dbReference>
<evidence type="ECO:0000259" key="2">
    <source>
        <dbReference type="PROSITE" id="PS50901"/>
    </source>
</evidence>
<keyword evidence="1" id="KW-0547">Nucleotide-binding</keyword>